<dbReference type="Pfam" id="PF00125">
    <property type="entry name" value="Histone"/>
    <property type="match status" value="1"/>
</dbReference>
<gene>
    <name evidence="4" type="ORF">BJ554DRAFT_801</name>
</gene>
<feature type="non-terminal residue" evidence="4">
    <location>
        <position position="1"/>
    </location>
</feature>
<dbReference type="CDD" id="cd22910">
    <property type="entry name" value="HFD_H2B"/>
    <property type="match status" value="1"/>
</dbReference>
<protein>
    <submittedName>
        <fullName evidence="4">Histone-fold-containing protein</fullName>
    </submittedName>
</protein>
<dbReference type="PRINTS" id="PR00621">
    <property type="entry name" value="HISTONEH2B"/>
</dbReference>
<dbReference type="GO" id="GO:0046982">
    <property type="term" value="F:protein heterodimerization activity"/>
    <property type="evidence" value="ECO:0007669"/>
    <property type="project" value="InterPro"/>
</dbReference>
<evidence type="ECO:0000259" key="3">
    <source>
        <dbReference type="Pfam" id="PF00125"/>
    </source>
</evidence>
<reference evidence="4 5" key="1">
    <citation type="journal article" name="Sci. Rep.">
        <title>Genome-scale phylogenetic analyses confirm Olpidium as the closest living zoosporic fungus to the non-flagellated, terrestrial fungi.</title>
        <authorList>
            <person name="Chang Y."/>
            <person name="Rochon D."/>
            <person name="Sekimoto S."/>
            <person name="Wang Y."/>
            <person name="Chovatia M."/>
            <person name="Sandor L."/>
            <person name="Salamov A."/>
            <person name="Grigoriev I.V."/>
            <person name="Stajich J.E."/>
            <person name="Spatafora J.W."/>
        </authorList>
    </citation>
    <scope>NUCLEOTIDE SEQUENCE [LARGE SCALE GENOMIC DNA]</scope>
    <source>
        <strain evidence="4">S191</strain>
    </source>
</reference>
<dbReference type="InterPro" id="IPR000558">
    <property type="entry name" value="Histone_H2B"/>
</dbReference>
<dbReference type="GO" id="GO:0030527">
    <property type="term" value="F:structural constituent of chromatin"/>
    <property type="evidence" value="ECO:0007669"/>
    <property type="project" value="InterPro"/>
</dbReference>
<dbReference type="InterPro" id="IPR009072">
    <property type="entry name" value="Histone-fold"/>
</dbReference>
<accession>A0A8H7ZSU5</accession>
<organism evidence="4 5">
    <name type="scientific">Olpidium bornovanus</name>
    <dbReference type="NCBI Taxonomy" id="278681"/>
    <lineage>
        <taxon>Eukaryota</taxon>
        <taxon>Fungi</taxon>
        <taxon>Fungi incertae sedis</taxon>
        <taxon>Olpidiomycota</taxon>
        <taxon>Olpidiomycotina</taxon>
        <taxon>Olpidiomycetes</taxon>
        <taxon>Olpidiales</taxon>
        <taxon>Olpidiaceae</taxon>
        <taxon>Olpidium</taxon>
    </lineage>
</organism>
<evidence type="ECO:0000256" key="1">
    <source>
        <dbReference type="ARBA" id="ARBA00006846"/>
    </source>
</evidence>
<sequence>VLRAPCLAGVIDRRRVSRAPHECSIGIPPSPPAPRRASRPLFPDASSDALSETFSAEKKPAAAPAGKAPAKTASKTEKKEGKKKKSVRKEVHPDTGISNKAMSILNSFVNDIFERVAAEASKLAAYSRRSTISSREIHTAVIASLSDIGFVCLFVQALYATASFDQCEICSLFFLVSSIPVETHPTMPGSPRSSRRIEQTRRLRGYQGCYQVHIGGKIGDT</sequence>
<dbReference type="PANTHER" id="PTHR23428">
    <property type="entry name" value="HISTONE H2B"/>
    <property type="match status" value="1"/>
</dbReference>
<feature type="region of interest" description="Disordered" evidence="2">
    <location>
        <begin position="18"/>
        <end position="93"/>
    </location>
</feature>
<dbReference type="SUPFAM" id="SSF47113">
    <property type="entry name" value="Histone-fold"/>
    <property type="match status" value="1"/>
</dbReference>
<dbReference type="GO" id="GO:0003677">
    <property type="term" value="F:DNA binding"/>
    <property type="evidence" value="ECO:0007669"/>
    <property type="project" value="InterPro"/>
</dbReference>
<proteinExistence type="inferred from homology"/>
<dbReference type="SMART" id="SM00427">
    <property type="entry name" value="H2B"/>
    <property type="match status" value="1"/>
</dbReference>
<dbReference type="AlphaFoldDB" id="A0A8H7ZSU5"/>
<dbReference type="InterPro" id="IPR007125">
    <property type="entry name" value="H2A/H2B/H3"/>
</dbReference>
<feature type="compositionally biased region" description="Low complexity" evidence="2">
    <location>
        <begin position="61"/>
        <end position="73"/>
    </location>
</feature>
<dbReference type="Gene3D" id="1.10.20.10">
    <property type="entry name" value="Histone, subunit A"/>
    <property type="match status" value="1"/>
</dbReference>
<evidence type="ECO:0000313" key="5">
    <source>
        <dbReference type="Proteomes" id="UP000673691"/>
    </source>
</evidence>
<comment type="caution">
    <text evidence="4">The sequence shown here is derived from an EMBL/GenBank/DDBJ whole genome shotgun (WGS) entry which is preliminary data.</text>
</comment>
<comment type="similarity">
    <text evidence="1">Belongs to the histone H2B family.</text>
</comment>
<evidence type="ECO:0000256" key="2">
    <source>
        <dbReference type="SAM" id="MobiDB-lite"/>
    </source>
</evidence>
<feature type="domain" description="Core Histone H2A/H2B/H3" evidence="3">
    <location>
        <begin position="87"/>
        <end position="141"/>
    </location>
</feature>
<dbReference type="Proteomes" id="UP000673691">
    <property type="component" value="Unassembled WGS sequence"/>
</dbReference>
<keyword evidence="5" id="KW-1185">Reference proteome</keyword>
<dbReference type="EMBL" id="JAEFCI010007758">
    <property type="protein sequence ID" value="KAG5458891.1"/>
    <property type="molecule type" value="Genomic_DNA"/>
</dbReference>
<dbReference type="GO" id="GO:0000786">
    <property type="term" value="C:nucleosome"/>
    <property type="evidence" value="ECO:0007669"/>
    <property type="project" value="InterPro"/>
</dbReference>
<name>A0A8H7ZSU5_9FUNG</name>
<evidence type="ECO:0000313" key="4">
    <source>
        <dbReference type="EMBL" id="KAG5458891.1"/>
    </source>
</evidence>